<comment type="caution">
    <text evidence="2">The sequence shown here is derived from an EMBL/GenBank/DDBJ whole genome shotgun (WGS) entry which is preliminary data.</text>
</comment>
<feature type="region of interest" description="Disordered" evidence="1">
    <location>
        <begin position="1"/>
        <end position="38"/>
    </location>
</feature>
<protein>
    <submittedName>
        <fullName evidence="2">Uncharacterized protein</fullName>
    </submittedName>
</protein>
<sequence>MDSSLKSPDDEMSTAGQRPDSQMSDTKYESPLRPTHRLDQIKIGENGVQLLVSTHDHLYDAANVEGGNNTFQCIGGWSETSIHELGQMLISHQNAVFQSRETVPEGSAFKGPGRVIKDPNQDYKPPRKP</sequence>
<organism evidence="2 3">
    <name type="scientific">Colletotrichum incanum</name>
    <name type="common">Soybean anthracnose fungus</name>
    <dbReference type="NCBI Taxonomy" id="1573173"/>
    <lineage>
        <taxon>Eukaryota</taxon>
        <taxon>Fungi</taxon>
        <taxon>Dikarya</taxon>
        <taxon>Ascomycota</taxon>
        <taxon>Pezizomycotina</taxon>
        <taxon>Sordariomycetes</taxon>
        <taxon>Hypocreomycetidae</taxon>
        <taxon>Glomerellales</taxon>
        <taxon>Glomerellaceae</taxon>
        <taxon>Colletotrichum</taxon>
        <taxon>Colletotrichum spaethianum species complex</taxon>
    </lineage>
</organism>
<feature type="compositionally biased region" description="Polar residues" evidence="1">
    <location>
        <begin position="14"/>
        <end position="25"/>
    </location>
</feature>
<feature type="compositionally biased region" description="Basic and acidic residues" evidence="1">
    <location>
        <begin position="115"/>
        <end position="129"/>
    </location>
</feature>
<evidence type="ECO:0000313" key="2">
    <source>
        <dbReference type="EMBL" id="KZL85383.1"/>
    </source>
</evidence>
<dbReference type="Proteomes" id="UP000076584">
    <property type="component" value="Unassembled WGS sequence"/>
</dbReference>
<feature type="region of interest" description="Disordered" evidence="1">
    <location>
        <begin position="104"/>
        <end position="129"/>
    </location>
</feature>
<accession>A0A162N058</accession>
<keyword evidence="3" id="KW-1185">Reference proteome</keyword>
<dbReference type="AlphaFoldDB" id="A0A162N058"/>
<feature type="compositionally biased region" description="Basic and acidic residues" evidence="1">
    <location>
        <begin position="26"/>
        <end position="38"/>
    </location>
</feature>
<name>A0A162N058_COLIC</name>
<reference evidence="2 3" key="1">
    <citation type="submission" date="2015-06" db="EMBL/GenBank/DDBJ databases">
        <title>Survival trade-offs in plant roots during colonization by closely related pathogenic and mutualistic fungi.</title>
        <authorList>
            <person name="Hacquard S."/>
            <person name="Kracher B."/>
            <person name="Hiruma K."/>
            <person name="Weinman A."/>
            <person name="Muench P."/>
            <person name="Garrido Oter R."/>
            <person name="Ver Loren van Themaat E."/>
            <person name="Dallerey J.-F."/>
            <person name="Damm U."/>
            <person name="Henrissat B."/>
            <person name="Lespinet O."/>
            <person name="Thon M."/>
            <person name="Kemen E."/>
            <person name="McHardy A.C."/>
            <person name="Schulze-Lefert P."/>
            <person name="O'Connell R.J."/>
        </authorList>
    </citation>
    <scope>NUCLEOTIDE SEQUENCE [LARGE SCALE GENOMIC DNA]</scope>
    <source>
        <strain evidence="2 3">MAFF 238704</strain>
    </source>
</reference>
<evidence type="ECO:0000313" key="3">
    <source>
        <dbReference type="Proteomes" id="UP000076584"/>
    </source>
</evidence>
<dbReference type="EMBL" id="LFIW01000647">
    <property type="protein sequence ID" value="KZL85383.1"/>
    <property type="molecule type" value="Genomic_DNA"/>
</dbReference>
<gene>
    <name evidence="2" type="ORF">CI238_09373</name>
</gene>
<proteinExistence type="predicted"/>
<evidence type="ECO:0000256" key="1">
    <source>
        <dbReference type="SAM" id="MobiDB-lite"/>
    </source>
</evidence>